<dbReference type="PANTHER" id="PTHR45586:SF1">
    <property type="entry name" value="LIPOPOLYSACCHARIDE ASSEMBLY PROTEIN B"/>
    <property type="match status" value="1"/>
</dbReference>
<dbReference type="Pfam" id="PF13432">
    <property type="entry name" value="TPR_16"/>
    <property type="match status" value="2"/>
</dbReference>
<reference evidence="3" key="1">
    <citation type="submission" date="2018-07" db="EMBL/GenBank/DDBJ databases">
        <title>Complete genome sequence of Sphingomonas bisphenolicum strain AO1, a bisphenol A degradative bacterium isolated from Japanese farm field.</title>
        <authorList>
            <person name="Murakami M."/>
            <person name="Koh M."/>
            <person name="Koba S."/>
            <person name="Matsumura Y."/>
        </authorList>
    </citation>
    <scope>NUCLEOTIDE SEQUENCE</scope>
    <source>
        <strain evidence="3">AO1</strain>
    </source>
</reference>
<keyword evidence="2" id="KW-0802">TPR repeat</keyword>
<dbReference type="SUPFAM" id="SSF48452">
    <property type="entry name" value="TPR-like"/>
    <property type="match status" value="1"/>
</dbReference>
<organism evidence="3 4">
    <name type="scientific">Sphingomonas bisphenolicum</name>
    <dbReference type="NCBI Taxonomy" id="296544"/>
    <lineage>
        <taxon>Bacteria</taxon>
        <taxon>Pseudomonadati</taxon>
        <taxon>Pseudomonadota</taxon>
        <taxon>Alphaproteobacteria</taxon>
        <taxon>Sphingomonadales</taxon>
        <taxon>Sphingomonadaceae</taxon>
        <taxon>Sphingomonas</taxon>
    </lineage>
</organism>
<evidence type="ECO:0000313" key="3">
    <source>
        <dbReference type="EMBL" id="BBF70308.1"/>
    </source>
</evidence>
<keyword evidence="4" id="KW-1185">Reference proteome</keyword>
<dbReference type="Proteomes" id="UP001059971">
    <property type="component" value="Chromosome 1"/>
</dbReference>
<sequence length="550" mass="57633">MLMLTTPAMVPTMAGASVDPAMVGNGALHAYARARMADGDGALGLAVASYREALKQDPARIEIARRSYVQALESGDRLLARQSAALLDRAGALPRDGTLLLIGEALTAKDWASARALTDRMLEEGNFAFLTPIVRSWISLGEGQYAPPVIDGKDRFAALGLRYADEHMALQALARGDLATAAPATRRALAVRSGDGAALRLAFAGQFAARRAKAEALTLLPVGSASFARARADIEKGKGLKAAGAATTPAQGFARLLARLAVDVSSDSSGSALGLRLARIATFADPDGPEIHIVSARLLTAQGHAAGGVAEAGMVPANGWYGALAQAELIDALAAAGDMDGALALARVQAAEPGAEAERQVRLGRLLAQKQDFDGAATAFRAAQAGYEGDQLPWTLLLFEGSALEQGKRWDEARAVLERAAKIAPNEPVILNYLGYAQIERRQNVEAALELLKKASALKPQDASITDSLGWAQFVTGNVDAAVPVLERAAAAAPTDSTINEHLGDALWVAGRRYEARYAWAAASVFAEGDVATRLAAKRKMGMRPEYAAP</sequence>
<keyword evidence="1" id="KW-0677">Repeat</keyword>
<accession>A0ABN5WEQ0</accession>
<evidence type="ECO:0008006" key="5">
    <source>
        <dbReference type="Google" id="ProtNLM"/>
    </source>
</evidence>
<dbReference type="EMBL" id="AP018817">
    <property type="protein sequence ID" value="BBF70308.1"/>
    <property type="molecule type" value="Genomic_DNA"/>
</dbReference>
<dbReference type="InterPro" id="IPR051012">
    <property type="entry name" value="CellSynth/LPSAsmb/PSIAsmb"/>
</dbReference>
<evidence type="ECO:0000313" key="4">
    <source>
        <dbReference type="Proteomes" id="UP001059971"/>
    </source>
</evidence>
<evidence type="ECO:0000256" key="1">
    <source>
        <dbReference type="ARBA" id="ARBA00022737"/>
    </source>
</evidence>
<protein>
    <recommendedName>
        <fullName evidence="5">Tetratricopeptide repeat protein</fullName>
    </recommendedName>
</protein>
<name>A0ABN5WEQ0_9SPHN</name>
<dbReference type="Gene3D" id="1.25.40.10">
    <property type="entry name" value="Tetratricopeptide repeat domain"/>
    <property type="match status" value="2"/>
</dbReference>
<dbReference type="InterPro" id="IPR019734">
    <property type="entry name" value="TPR_rpt"/>
</dbReference>
<dbReference type="InterPro" id="IPR011990">
    <property type="entry name" value="TPR-like_helical_dom_sf"/>
</dbReference>
<proteinExistence type="predicted"/>
<dbReference type="PANTHER" id="PTHR45586">
    <property type="entry name" value="TPR REPEAT-CONTAINING PROTEIN PA4667"/>
    <property type="match status" value="1"/>
</dbReference>
<evidence type="ECO:0000256" key="2">
    <source>
        <dbReference type="ARBA" id="ARBA00022803"/>
    </source>
</evidence>
<gene>
    <name evidence="3" type="ORF">SBA_ch1_25080</name>
</gene>
<dbReference type="SMART" id="SM00028">
    <property type="entry name" value="TPR"/>
    <property type="match status" value="5"/>
</dbReference>